<keyword evidence="2 6" id="KW-0812">Transmembrane</keyword>
<gene>
    <name evidence="7" type="ORF">DY000_02056188</name>
</gene>
<reference evidence="7 8" key="1">
    <citation type="journal article" date="2020" name="BMC Genomics">
        <title>Intraspecific diversification of the crop wild relative Brassica cretica Lam. using demographic model selection.</title>
        <authorList>
            <person name="Kioukis A."/>
            <person name="Michalopoulou V.A."/>
            <person name="Briers L."/>
            <person name="Pirintsos S."/>
            <person name="Studholme D.J."/>
            <person name="Pavlidis P."/>
            <person name="Sarris P.F."/>
        </authorList>
    </citation>
    <scope>NUCLEOTIDE SEQUENCE [LARGE SCALE GENOMIC DNA]</scope>
    <source>
        <strain evidence="8">cv. PFS-1207/04</strain>
    </source>
</reference>
<dbReference type="Gene3D" id="1.20.1250.20">
    <property type="entry name" value="MFS general substrate transporter like domains"/>
    <property type="match status" value="2"/>
</dbReference>
<proteinExistence type="predicted"/>
<comment type="subcellular location">
    <subcellularLocation>
        <location evidence="1">Membrane</location>
        <topology evidence="1">Multi-pass membrane protein</topology>
    </subcellularLocation>
</comment>
<evidence type="ECO:0000256" key="6">
    <source>
        <dbReference type="SAM" id="Phobius"/>
    </source>
</evidence>
<feature type="compositionally biased region" description="Acidic residues" evidence="5">
    <location>
        <begin position="162"/>
        <end position="171"/>
    </location>
</feature>
<keyword evidence="3 6" id="KW-1133">Transmembrane helix</keyword>
<evidence type="ECO:0000313" key="8">
    <source>
        <dbReference type="Proteomes" id="UP000266723"/>
    </source>
</evidence>
<feature type="transmembrane region" description="Helical" evidence="6">
    <location>
        <begin position="95"/>
        <end position="113"/>
    </location>
</feature>
<dbReference type="EMBL" id="QGKV02002055">
    <property type="protein sequence ID" value="KAF3494390.1"/>
    <property type="molecule type" value="Genomic_DNA"/>
</dbReference>
<feature type="region of interest" description="Disordered" evidence="5">
    <location>
        <begin position="160"/>
        <end position="179"/>
    </location>
</feature>
<evidence type="ECO:0000256" key="5">
    <source>
        <dbReference type="SAM" id="MobiDB-lite"/>
    </source>
</evidence>
<keyword evidence="4 6" id="KW-0472">Membrane</keyword>
<dbReference type="InterPro" id="IPR036259">
    <property type="entry name" value="MFS_trans_sf"/>
</dbReference>
<name>A0ABQ7A9M9_BRACR</name>
<evidence type="ECO:0000256" key="1">
    <source>
        <dbReference type="ARBA" id="ARBA00004141"/>
    </source>
</evidence>
<evidence type="ECO:0000256" key="3">
    <source>
        <dbReference type="ARBA" id="ARBA00022989"/>
    </source>
</evidence>
<evidence type="ECO:0000256" key="2">
    <source>
        <dbReference type="ARBA" id="ARBA00022692"/>
    </source>
</evidence>
<evidence type="ECO:0000313" key="7">
    <source>
        <dbReference type="EMBL" id="KAF3494390.1"/>
    </source>
</evidence>
<sequence length="179" mass="19143">MAGDQLHVLNALDVAKTQWYHFTAIIIAGMGFFTDAYDLFCISLVTKLLGRIYYHVDGAEKPGNLPPNVSAAVNGVAFVGSGSWFRSTCHGISAASGKLGAMVGAFGFLYLAQSPDKNKTEHGYPPGIGVKNSLIVLGVVNLLGMVFTLLVPESKGRSLEEMCGENEDNDEGSSFRNNH</sequence>
<keyword evidence="8" id="KW-1185">Reference proteome</keyword>
<comment type="caution">
    <text evidence="7">The sequence shown here is derived from an EMBL/GenBank/DDBJ whole genome shotgun (WGS) entry which is preliminary data.</text>
</comment>
<evidence type="ECO:0000256" key="4">
    <source>
        <dbReference type="ARBA" id="ARBA00023136"/>
    </source>
</evidence>
<evidence type="ECO:0008006" key="9">
    <source>
        <dbReference type="Google" id="ProtNLM"/>
    </source>
</evidence>
<dbReference type="Proteomes" id="UP000266723">
    <property type="component" value="Unassembled WGS sequence"/>
</dbReference>
<feature type="transmembrane region" description="Helical" evidence="6">
    <location>
        <begin position="133"/>
        <end position="152"/>
    </location>
</feature>
<dbReference type="SUPFAM" id="SSF103473">
    <property type="entry name" value="MFS general substrate transporter"/>
    <property type="match status" value="1"/>
</dbReference>
<dbReference type="PANTHER" id="PTHR24064">
    <property type="entry name" value="SOLUTE CARRIER FAMILY 22 MEMBER"/>
    <property type="match status" value="1"/>
</dbReference>
<organism evidence="7 8">
    <name type="scientific">Brassica cretica</name>
    <name type="common">Mustard</name>
    <dbReference type="NCBI Taxonomy" id="69181"/>
    <lineage>
        <taxon>Eukaryota</taxon>
        <taxon>Viridiplantae</taxon>
        <taxon>Streptophyta</taxon>
        <taxon>Embryophyta</taxon>
        <taxon>Tracheophyta</taxon>
        <taxon>Spermatophyta</taxon>
        <taxon>Magnoliopsida</taxon>
        <taxon>eudicotyledons</taxon>
        <taxon>Gunneridae</taxon>
        <taxon>Pentapetalae</taxon>
        <taxon>rosids</taxon>
        <taxon>malvids</taxon>
        <taxon>Brassicales</taxon>
        <taxon>Brassicaceae</taxon>
        <taxon>Brassiceae</taxon>
        <taxon>Brassica</taxon>
    </lineage>
</organism>
<protein>
    <recommendedName>
        <fullName evidence="9">Major facilitator superfamily (MFS) profile domain-containing protein</fullName>
    </recommendedName>
</protein>
<accession>A0ABQ7A9M9</accession>
<feature type="transmembrane region" description="Helical" evidence="6">
    <location>
        <begin position="20"/>
        <end position="45"/>
    </location>
</feature>